<dbReference type="Proteomes" id="UP001500665">
    <property type="component" value="Unassembled WGS sequence"/>
</dbReference>
<proteinExistence type="predicted"/>
<accession>A0ABN1R8Y3</accession>
<dbReference type="PANTHER" id="PTHR21240">
    <property type="entry name" value="2-AMINO-3-CARBOXYLMUCONATE-6-SEMIALDEHYDE DECARBOXYLASE"/>
    <property type="match status" value="1"/>
</dbReference>
<sequence length="404" mass="44256">MSERYTLISTDSHAGLPAEGYRDYIDARYHAAFDAAQAEAEAMRQLAETDEHRKFLSEWDSEIGHHGGMKGAWDPAVRDEEMDHDGVAAEVIFPDADSAGVGGVAKTPFTAGLGSTGSDDAEMTLAGAWAHNRWIADFCRNSPERRAGVAIVPLHDIGAAVKMVEWAAGHGLRGGIMIPTKWGALPSYNDPVYDPVWAAAAETGLPVHTHSGVGPDEDDYGITPGLIAIYTVEAYWWAARPLWALILGGVFERHPGLKYVIAENGAWWTPDIISRMDSKWEGDHATRKFGPSAFRSGLTMKPSEYFDRNCFMAASVMGDIEVERRHRIGIGNLMWGSDYPHPEGTWPRTRPWLAERFGRVPQDEVRRILGLTAAEVYGFDLDALAPHVARVGPTVADVHGTEAP</sequence>
<dbReference type="EMBL" id="BAAAHH010000012">
    <property type="protein sequence ID" value="GAA0952950.1"/>
    <property type="molecule type" value="Genomic_DNA"/>
</dbReference>
<evidence type="ECO:0000313" key="3">
    <source>
        <dbReference type="EMBL" id="GAA0952950.1"/>
    </source>
</evidence>
<dbReference type="PANTHER" id="PTHR21240:SF28">
    <property type="entry name" value="ISO-OROTATE DECARBOXYLASE (EUROFUNG)"/>
    <property type="match status" value="1"/>
</dbReference>
<name>A0ABN1R8Y3_9ACTN</name>
<evidence type="ECO:0000256" key="1">
    <source>
        <dbReference type="ARBA" id="ARBA00023239"/>
    </source>
</evidence>
<keyword evidence="1" id="KW-0456">Lyase</keyword>
<comment type="caution">
    <text evidence="3">The sequence shown here is derived from an EMBL/GenBank/DDBJ whole genome shotgun (WGS) entry which is preliminary data.</text>
</comment>
<dbReference type="InterPro" id="IPR032466">
    <property type="entry name" value="Metal_Hydrolase"/>
</dbReference>
<dbReference type="Gene3D" id="3.20.20.140">
    <property type="entry name" value="Metal-dependent hydrolases"/>
    <property type="match status" value="1"/>
</dbReference>
<dbReference type="SUPFAM" id="SSF51556">
    <property type="entry name" value="Metallo-dependent hydrolases"/>
    <property type="match status" value="1"/>
</dbReference>
<evidence type="ECO:0000313" key="4">
    <source>
        <dbReference type="Proteomes" id="UP001500665"/>
    </source>
</evidence>
<organism evidence="3 4">
    <name type="scientific">Actinocorallia libanotica</name>
    <dbReference type="NCBI Taxonomy" id="46162"/>
    <lineage>
        <taxon>Bacteria</taxon>
        <taxon>Bacillati</taxon>
        <taxon>Actinomycetota</taxon>
        <taxon>Actinomycetes</taxon>
        <taxon>Streptosporangiales</taxon>
        <taxon>Thermomonosporaceae</taxon>
        <taxon>Actinocorallia</taxon>
    </lineage>
</organism>
<keyword evidence="4" id="KW-1185">Reference proteome</keyword>
<gene>
    <name evidence="3" type="ORF">GCM10009550_34370</name>
</gene>
<evidence type="ECO:0000259" key="2">
    <source>
        <dbReference type="Pfam" id="PF04909"/>
    </source>
</evidence>
<reference evidence="3 4" key="1">
    <citation type="journal article" date="2019" name="Int. J. Syst. Evol. Microbiol.">
        <title>The Global Catalogue of Microorganisms (GCM) 10K type strain sequencing project: providing services to taxonomists for standard genome sequencing and annotation.</title>
        <authorList>
            <consortium name="The Broad Institute Genomics Platform"/>
            <consortium name="The Broad Institute Genome Sequencing Center for Infectious Disease"/>
            <person name="Wu L."/>
            <person name="Ma J."/>
        </authorList>
    </citation>
    <scope>NUCLEOTIDE SEQUENCE [LARGE SCALE GENOMIC DNA]</scope>
    <source>
        <strain evidence="3 4">JCM 10696</strain>
    </source>
</reference>
<dbReference type="Pfam" id="PF04909">
    <property type="entry name" value="Amidohydro_2"/>
    <property type="match status" value="1"/>
</dbReference>
<feature type="domain" description="Amidohydrolase-related" evidence="2">
    <location>
        <begin position="107"/>
        <end position="379"/>
    </location>
</feature>
<dbReference type="RefSeq" id="WP_344241828.1">
    <property type="nucleotide sequence ID" value="NZ_BAAAHH010000012.1"/>
</dbReference>
<protein>
    <submittedName>
        <fullName evidence="3">Amidohydrolase family protein</fullName>
    </submittedName>
</protein>
<dbReference type="InterPro" id="IPR006680">
    <property type="entry name" value="Amidohydro-rel"/>
</dbReference>
<dbReference type="InterPro" id="IPR032465">
    <property type="entry name" value="ACMSD"/>
</dbReference>